<comment type="caution">
    <text evidence="1">The sequence shown here is derived from an EMBL/GenBank/DDBJ whole genome shotgun (WGS) entry which is preliminary data.</text>
</comment>
<dbReference type="EMBL" id="CAJOBG010050720">
    <property type="protein sequence ID" value="CAF4482158.1"/>
    <property type="molecule type" value="Genomic_DNA"/>
</dbReference>
<keyword evidence="2" id="KW-1185">Reference proteome</keyword>
<dbReference type="AlphaFoldDB" id="A0A820UFN0"/>
<evidence type="ECO:0000313" key="2">
    <source>
        <dbReference type="Proteomes" id="UP000663866"/>
    </source>
</evidence>
<protein>
    <submittedName>
        <fullName evidence="1">Uncharacterized protein</fullName>
    </submittedName>
</protein>
<sequence>MLPSTRTMSSSSQHVFDQYRLFTSWQVVISKFVRGDA</sequence>
<gene>
    <name evidence="1" type="ORF">OVN521_LOCUS39696</name>
</gene>
<evidence type="ECO:0000313" key="1">
    <source>
        <dbReference type="EMBL" id="CAF4482158.1"/>
    </source>
</evidence>
<reference evidence="1" key="1">
    <citation type="submission" date="2021-02" db="EMBL/GenBank/DDBJ databases">
        <authorList>
            <person name="Nowell W R."/>
        </authorList>
    </citation>
    <scope>NUCLEOTIDE SEQUENCE</scope>
</reference>
<feature type="non-terminal residue" evidence="1">
    <location>
        <position position="37"/>
    </location>
</feature>
<proteinExistence type="predicted"/>
<organism evidence="1 2">
    <name type="scientific">Rotaria magnacalcarata</name>
    <dbReference type="NCBI Taxonomy" id="392030"/>
    <lineage>
        <taxon>Eukaryota</taxon>
        <taxon>Metazoa</taxon>
        <taxon>Spiralia</taxon>
        <taxon>Gnathifera</taxon>
        <taxon>Rotifera</taxon>
        <taxon>Eurotatoria</taxon>
        <taxon>Bdelloidea</taxon>
        <taxon>Philodinida</taxon>
        <taxon>Philodinidae</taxon>
        <taxon>Rotaria</taxon>
    </lineage>
</organism>
<accession>A0A820UFN0</accession>
<dbReference type="Proteomes" id="UP000663866">
    <property type="component" value="Unassembled WGS sequence"/>
</dbReference>
<name>A0A820UFN0_9BILA</name>